<proteinExistence type="predicted"/>
<reference evidence="1 2" key="1">
    <citation type="submission" date="2020-06" db="EMBL/GenBank/DDBJ databases">
        <authorList>
            <person name="Spencer C.E."/>
            <person name="Frederick G.D."/>
            <person name="Baliraine F.N."/>
            <person name="Favela G."/>
            <person name="Farmer V."/>
            <person name="Galindo A."/>
            <person name="Garlena R.A."/>
            <person name="Russell D.A."/>
            <person name="Pope W.H."/>
            <person name="Jacobs-Sera D."/>
            <person name="Hatfull G.F."/>
        </authorList>
    </citation>
    <scope>NUCLEOTIDE SEQUENCE [LARGE SCALE GENOMIC DNA]</scope>
</reference>
<name>A0A7G8LI01_9CAUD</name>
<dbReference type="GeneID" id="63210806"/>
<dbReference type="EMBL" id="MT658803">
    <property type="protein sequence ID" value="QNJ56873.1"/>
    <property type="molecule type" value="Genomic_DNA"/>
</dbReference>
<accession>A0A7G8LI01</accession>
<protein>
    <submittedName>
        <fullName evidence="1">Uncharacterized protein</fullName>
    </submittedName>
</protein>
<dbReference type="KEGG" id="vg:63210806"/>
<evidence type="ECO:0000313" key="1">
    <source>
        <dbReference type="EMBL" id="QNJ56873.1"/>
    </source>
</evidence>
<evidence type="ECO:0000313" key="2">
    <source>
        <dbReference type="Proteomes" id="UP000515841"/>
    </source>
</evidence>
<dbReference type="RefSeq" id="YP_010014124.1">
    <property type="nucleotide sequence ID" value="NC_053516.1"/>
</dbReference>
<dbReference type="Proteomes" id="UP000515841">
    <property type="component" value="Segment"/>
</dbReference>
<sequence>MDEDKLVNEIGLKYPLPFILAEQPRMMLNFLAQHSNIPDAYRDMIAAWLLEYNVALTQFMLEHYGEEGAEEANLYAVAMAAVFLDAVAAERKAADQAMFDGLERDVFGDGVPE</sequence>
<organism evidence="1 2">
    <name type="scientific">Mycobacterium phage Reindeer</name>
    <dbReference type="NCBI Taxonomy" id="2762283"/>
    <lineage>
        <taxon>Viruses</taxon>
        <taxon>Duplodnaviria</taxon>
        <taxon>Heunggongvirae</taxon>
        <taxon>Uroviricota</taxon>
        <taxon>Caudoviricetes</taxon>
        <taxon>Vilmaviridae</taxon>
        <taxon>Mclasvirinae</taxon>
        <taxon>Bongovirus</taxon>
        <taxon>Bongovirus reindeer</taxon>
    </lineage>
</organism>
<gene>
    <name evidence="1" type="primary">63</name>
    <name evidence="1" type="ORF">SEA_REINDEER_63</name>
</gene>
<keyword evidence="2" id="KW-1185">Reference proteome</keyword>